<evidence type="ECO:0000313" key="3">
    <source>
        <dbReference type="Proteomes" id="UP001500547"/>
    </source>
</evidence>
<comment type="caution">
    <text evidence="2">The sequence shown here is derived from an EMBL/GenBank/DDBJ whole genome shotgun (WGS) entry which is preliminary data.</text>
</comment>
<dbReference type="RefSeq" id="WP_345534562.1">
    <property type="nucleotide sequence ID" value="NZ_BAABLD010000017.1"/>
</dbReference>
<feature type="chain" id="PRO_5045353388" evidence="1">
    <location>
        <begin position="24"/>
        <end position="312"/>
    </location>
</feature>
<feature type="signal peptide" evidence="1">
    <location>
        <begin position="1"/>
        <end position="23"/>
    </location>
</feature>
<dbReference type="EMBL" id="BAABLD010000017">
    <property type="protein sequence ID" value="GAA5171664.1"/>
    <property type="molecule type" value="Genomic_DNA"/>
</dbReference>
<reference evidence="3" key="1">
    <citation type="journal article" date="2019" name="Int. J. Syst. Evol. Microbiol.">
        <title>The Global Catalogue of Microorganisms (GCM) 10K type strain sequencing project: providing services to taxonomists for standard genome sequencing and annotation.</title>
        <authorList>
            <consortium name="The Broad Institute Genomics Platform"/>
            <consortium name="The Broad Institute Genome Sequencing Center for Infectious Disease"/>
            <person name="Wu L."/>
            <person name="Ma J."/>
        </authorList>
    </citation>
    <scope>NUCLEOTIDE SEQUENCE [LARGE SCALE GENOMIC DNA]</scope>
    <source>
        <strain evidence="3">JCM 18715</strain>
    </source>
</reference>
<protein>
    <submittedName>
        <fullName evidence="2">Uncharacterized protein</fullName>
    </submittedName>
</protein>
<organism evidence="2 3">
    <name type="scientific">Viridibacterium curvum</name>
    <dbReference type="NCBI Taxonomy" id="1101404"/>
    <lineage>
        <taxon>Bacteria</taxon>
        <taxon>Pseudomonadati</taxon>
        <taxon>Pseudomonadota</taxon>
        <taxon>Betaproteobacteria</taxon>
        <taxon>Rhodocyclales</taxon>
        <taxon>Rhodocyclaceae</taxon>
        <taxon>Viridibacterium</taxon>
    </lineage>
</organism>
<keyword evidence="1" id="KW-0732">Signal</keyword>
<gene>
    <name evidence="2" type="ORF">GCM10025770_36660</name>
</gene>
<proteinExistence type="predicted"/>
<dbReference type="Proteomes" id="UP001500547">
    <property type="component" value="Unassembled WGS sequence"/>
</dbReference>
<evidence type="ECO:0000256" key="1">
    <source>
        <dbReference type="SAM" id="SignalP"/>
    </source>
</evidence>
<accession>A0ABP9R4L0</accession>
<keyword evidence="3" id="KW-1185">Reference proteome</keyword>
<name>A0ABP9R4L0_9RHOO</name>
<sequence length="312" mass="34621">MRKTLAACISAIALVLASGATTAAETIAFTARPVFAPGVSPPPDLEGCNWHEKFVQSFLGSANGRAQLVPEDEFAKASRKLNITVIRLYVPKKDGENRRLGYRFEFMQDNKPVSVFEIEDKTLRNYDSFCGMISGLAVNLGLDLSEWLATNRLPECGPDCSGLHPQEPVALGAHPLFPTSPEPPQDVRGCAWLREASQNLRVEMADKDDDESGLRSFVIVPDVLAHKGRRLVLRFVKLELRPPLDSQRLPSAELTAELYDGPMLIAANRFNASVMSAFTQCGTLTRLGDAMYPGLRRWLDRDMRFAVPMDWK</sequence>
<evidence type="ECO:0000313" key="2">
    <source>
        <dbReference type="EMBL" id="GAA5171664.1"/>
    </source>
</evidence>